<keyword evidence="8" id="KW-1185">Reference proteome</keyword>
<gene>
    <name evidence="7" type="ORF">FWILDA_LOCUS5069</name>
</gene>
<organism evidence="7 8">
    <name type="scientific">Funneliformis geosporum</name>
    <dbReference type="NCBI Taxonomy" id="1117311"/>
    <lineage>
        <taxon>Eukaryota</taxon>
        <taxon>Fungi</taxon>
        <taxon>Fungi incertae sedis</taxon>
        <taxon>Mucoromycota</taxon>
        <taxon>Glomeromycotina</taxon>
        <taxon>Glomeromycetes</taxon>
        <taxon>Glomerales</taxon>
        <taxon>Glomeraceae</taxon>
        <taxon>Funneliformis</taxon>
    </lineage>
</organism>
<dbReference type="OrthoDB" id="2438848at2759"/>
<sequence length="416" mass="47845">MPNNQHNSTKNKNIFKKGSKVKKKKTNINLFYLFKKFPLLSLTHYGFALFSAYGSTQLIFGYLGDALKKGGVETLKANVGGFLLRLIIYGITVYLHILLGVYLEEVYTAHLRKKLTKKFLSANFTQVQKEEFILSRFDNDAATVGRLAVGIFNRTLAILAILVPVLYYISYRYKLKRDREFEKENKRFKELKDNVEYVKTTGTENQEIKKSNQQFASNLRKNYAFVATKIMSGQVSGAILYAKLSTYGGYESYSSSCKRLNETFANLERNQISSPTINYLPIKKVDIAFQKVNFAYLETNKKILDNFSFSFQQGKKYVIIGSNGIGKSTLFKLMLKLYQPQKGVIELNNIELKKIDNSNLREKMVYLPNSPSFFNTSLGDNIVYPEVYQENIHQEKLEQIAQKLEIKEFIDGLPKR</sequence>
<reference evidence="7" key="1">
    <citation type="submission" date="2022-08" db="EMBL/GenBank/DDBJ databases">
        <authorList>
            <person name="Kallberg Y."/>
            <person name="Tangrot J."/>
            <person name="Rosling A."/>
        </authorList>
    </citation>
    <scope>NUCLEOTIDE SEQUENCE</scope>
    <source>
        <strain evidence="7">Wild A</strain>
    </source>
</reference>
<name>A0A9W4SJ57_9GLOM</name>
<evidence type="ECO:0000256" key="1">
    <source>
        <dbReference type="ARBA" id="ARBA00004141"/>
    </source>
</evidence>
<evidence type="ECO:0000313" key="7">
    <source>
        <dbReference type="EMBL" id="CAI2171415.1"/>
    </source>
</evidence>
<dbReference type="GO" id="GO:0016020">
    <property type="term" value="C:membrane"/>
    <property type="evidence" value="ECO:0007669"/>
    <property type="project" value="UniProtKB-SubCell"/>
</dbReference>
<dbReference type="SUPFAM" id="SSF52540">
    <property type="entry name" value="P-loop containing nucleoside triphosphate hydrolases"/>
    <property type="match status" value="1"/>
</dbReference>
<protein>
    <submittedName>
        <fullName evidence="7">8198_t:CDS:1</fullName>
    </submittedName>
</protein>
<feature type="transmembrane region" description="Helical" evidence="5">
    <location>
        <begin position="42"/>
        <end position="63"/>
    </location>
</feature>
<dbReference type="InterPro" id="IPR003439">
    <property type="entry name" value="ABC_transporter-like_ATP-bd"/>
</dbReference>
<comment type="subcellular location">
    <subcellularLocation>
        <location evidence="1">Membrane</location>
        <topology evidence="1">Multi-pass membrane protein</topology>
    </subcellularLocation>
</comment>
<dbReference type="EMBL" id="CAMKVN010000818">
    <property type="protein sequence ID" value="CAI2171415.1"/>
    <property type="molecule type" value="Genomic_DNA"/>
</dbReference>
<dbReference type="PANTHER" id="PTHR24221">
    <property type="entry name" value="ATP-BINDING CASSETTE SUB-FAMILY B"/>
    <property type="match status" value="1"/>
</dbReference>
<evidence type="ECO:0000313" key="8">
    <source>
        <dbReference type="Proteomes" id="UP001153678"/>
    </source>
</evidence>
<dbReference type="PANTHER" id="PTHR24221:SF654">
    <property type="entry name" value="ATP-BINDING CASSETTE SUB-FAMILY B MEMBER 6"/>
    <property type="match status" value="1"/>
</dbReference>
<dbReference type="GO" id="GO:0016887">
    <property type="term" value="F:ATP hydrolysis activity"/>
    <property type="evidence" value="ECO:0007669"/>
    <property type="project" value="InterPro"/>
</dbReference>
<dbReference type="AlphaFoldDB" id="A0A9W4SJ57"/>
<dbReference type="Proteomes" id="UP001153678">
    <property type="component" value="Unassembled WGS sequence"/>
</dbReference>
<accession>A0A9W4SJ57</accession>
<dbReference type="GO" id="GO:0005524">
    <property type="term" value="F:ATP binding"/>
    <property type="evidence" value="ECO:0007669"/>
    <property type="project" value="InterPro"/>
</dbReference>
<feature type="transmembrane region" description="Helical" evidence="5">
    <location>
        <begin position="147"/>
        <end position="169"/>
    </location>
</feature>
<dbReference type="Gene3D" id="1.20.1560.10">
    <property type="entry name" value="ABC transporter type 1, transmembrane domain"/>
    <property type="match status" value="1"/>
</dbReference>
<keyword evidence="3 5" id="KW-1133">Transmembrane helix</keyword>
<dbReference type="InterPro" id="IPR027417">
    <property type="entry name" value="P-loop_NTPase"/>
</dbReference>
<dbReference type="Gene3D" id="3.40.50.300">
    <property type="entry name" value="P-loop containing nucleotide triphosphate hydrolases"/>
    <property type="match status" value="1"/>
</dbReference>
<feature type="domain" description="ABC transporter" evidence="6">
    <location>
        <begin position="304"/>
        <end position="411"/>
    </location>
</feature>
<proteinExistence type="predicted"/>
<evidence type="ECO:0000256" key="4">
    <source>
        <dbReference type="ARBA" id="ARBA00023136"/>
    </source>
</evidence>
<evidence type="ECO:0000256" key="5">
    <source>
        <dbReference type="SAM" id="Phobius"/>
    </source>
</evidence>
<dbReference type="Pfam" id="PF00005">
    <property type="entry name" value="ABC_tran"/>
    <property type="match status" value="1"/>
</dbReference>
<feature type="transmembrane region" description="Helical" evidence="5">
    <location>
        <begin position="83"/>
        <end position="103"/>
    </location>
</feature>
<dbReference type="SUPFAM" id="SSF90123">
    <property type="entry name" value="ABC transporter transmembrane region"/>
    <property type="match status" value="1"/>
</dbReference>
<dbReference type="GO" id="GO:0034040">
    <property type="term" value="F:ATPase-coupled lipid transmembrane transporter activity"/>
    <property type="evidence" value="ECO:0007669"/>
    <property type="project" value="TreeGrafter"/>
</dbReference>
<evidence type="ECO:0000256" key="3">
    <source>
        <dbReference type="ARBA" id="ARBA00022989"/>
    </source>
</evidence>
<dbReference type="InterPro" id="IPR036640">
    <property type="entry name" value="ABC1_TM_sf"/>
</dbReference>
<comment type="caution">
    <text evidence="7">The sequence shown here is derived from an EMBL/GenBank/DDBJ whole genome shotgun (WGS) entry which is preliminary data.</text>
</comment>
<evidence type="ECO:0000256" key="2">
    <source>
        <dbReference type="ARBA" id="ARBA00022692"/>
    </source>
</evidence>
<dbReference type="InterPro" id="IPR039421">
    <property type="entry name" value="Type_1_exporter"/>
</dbReference>
<keyword evidence="2 5" id="KW-0812">Transmembrane</keyword>
<keyword evidence="4 5" id="KW-0472">Membrane</keyword>
<evidence type="ECO:0000259" key="6">
    <source>
        <dbReference type="Pfam" id="PF00005"/>
    </source>
</evidence>